<feature type="transmembrane region" description="Helical" evidence="10">
    <location>
        <begin position="184"/>
        <end position="202"/>
    </location>
</feature>
<reference evidence="12" key="1">
    <citation type="submission" date="2025-08" db="UniProtKB">
        <authorList>
            <consortium name="RefSeq"/>
        </authorList>
    </citation>
    <scope>IDENTIFICATION</scope>
    <source>
        <tissue evidence="12">Whole body</tissue>
    </source>
</reference>
<keyword evidence="9" id="KW-0807">Transducer</keyword>
<protein>
    <submittedName>
        <fullName evidence="12">Odorant receptor 85c-like</fullName>
    </submittedName>
</protein>
<evidence type="ECO:0000256" key="7">
    <source>
        <dbReference type="ARBA" id="ARBA00023136"/>
    </source>
</evidence>
<evidence type="ECO:0000256" key="10">
    <source>
        <dbReference type="SAM" id="Phobius"/>
    </source>
</evidence>
<evidence type="ECO:0000256" key="3">
    <source>
        <dbReference type="ARBA" id="ARBA00022606"/>
    </source>
</evidence>
<proteinExistence type="predicted"/>
<evidence type="ECO:0000256" key="2">
    <source>
        <dbReference type="ARBA" id="ARBA00022475"/>
    </source>
</evidence>
<keyword evidence="11" id="KW-1185">Reference proteome</keyword>
<organism evidence="11 12">
    <name type="scientific">Polistes dominula</name>
    <name type="common">European paper wasp</name>
    <name type="synonym">Vespa dominula</name>
    <dbReference type="NCBI Taxonomy" id="743375"/>
    <lineage>
        <taxon>Eukaryota</taxon>
        <taxon>Metazoa</taxon>
        <taxon>Ecdysozoa</taxon>
        <taxon>Arthropoda</taxon>
        <taxon>Hexapoda</taxon>
        <taxon>Insecta</taxon>
        <taxon>Pterygota</taxon>
        <taxon>Neoptera</taxon>
        <taxon>Endopterygota</taxon>
        <taxon>Hymenoptera</taxon>
        <taxon>Apocrita</taxon>
        <taxon>Aculeata</taxon>
        <taxon>Vespoidea</taxon>
        <taxon>Vespidae</taxon>
        <taxon>Polistinae</taxon>
        <taxon>Polistini</taxon>
        <taxon>Polistes</taxon>
    </lineage>
</organism>
<feature type="transmembrane region" description="Helical" evidence="10">
    <location>
        <begin position="326"/>
        <end position="345"/>
    </location>
</feature>
<dbReference type="InterPro" id="IPR004117">
    <property type="entry name" value="7tm6_olfct_rcpt"/>
</dbReference>
<feature type="transmembrane region" description="Helical" evidence="10">
    <location>
        <begin position="402"/>
        <end position="427"/>
    </location>
</feature>
<keyword evidence="2" id="KW-1003">Cell membrane</keyword>
<dbReference type="RefSeq" id="XP_015189377.1">
    <property type="nucleotide sequence ID" value="XM_015333891.1"/>
</dbReference>
<feature type="transmembrane region" description="Helical" evidence="10">
    <location>
        <begin position="439"/>
        <end position="457"/>
    </location>
</feature>
<feature type="transmembrane region" description="Helical" evidence="10">
    <location>
        <begin position="269"/>
        <end position="287"/>
    </location>
</feature>
<evidence type="ECO:0000313" key="11">
    <source>
        <dbReference type="Proteomes" id="UP000694924"/>
    </source>
</evidence>
<evidence type="ECO:0000313" key="12">
    <source>
        <dbReference type="RefSeq" id="XP_015189377.1"/>
    </source>
</evidence>
<evidence type="ECO:0000256" key="5">
    <source>
        <dbReference type="ARBA" id="ARBA00022725"/>
    </source>
</evidence>
<keyword evidence="7 10" id="KW-0472">Membrane</keyword>
<keyword evidence="4 10" id="KW-0812">Transmembrane</keyword>
<sequence>MEHDEDITSSEDEFNFSAITNEIAPLHRQLVHGNEYRSDQVSDDVRGLRRRKIRIIDCESESHSDCTEETEPSEWTICIEFEEIPTRIPFVPGERQIGLQVPAASTSQGSSEGIRLSGKLYDQQIIFNTIAKLTPTMKMKTRGAVKEQEEFDRAAVILSWNKKLMSTIGLWPHSRNNLRFSLNFGYFCFLMILEYLDLFIFINNLEHVIMNLTENMAFSQIFVRMSMLWKYNDEIGDLITEVFKDFVRERYKSEEERQLFISYNAKSKLFMKLLITFVALTASSYYLTPLLVSLGNGLPTIEEGNISKTLYLLPYRFYTFYPLENLQSYIVIYALELPFVFISGFGQSAADCIMVTLVYHICGQMSVLALQVNNIDINPQKNREEIQAIVESHTRLLRMGQIVAKAFSVTLLAHLLGATSLICILGYQILTNYSNGEKTVLVSFLVFQYLVLLILYAHCTVGECLLTESTKVSEAFYACQWYDMPIENTRSIMLCIARSQKPMCLTAGKFSTFCLRTLTDVLRTSMGYLSVLRSFL</sequence>
<evidence type="ECO:0000256" key="9">
    <source>
        <dbReference type="ARBA" id="ARBA00023224"/>
    </source>
</evidence>
<gene>
    <name evidence="12" type="primary">LOC107073299</name>
</gene>
<dbReference type="PANTHER" id="PTHR21137:SF35">
    <property type="entry name" value="ODORANT RECEPTOR 19A-RELATED"/>
    <property type="match status" value="1"/>
</dbReference>
<evidence type="ECO:0000256" key="1">
    <source>
        <dbReference type="ARBA" id="ARBA00004651"/>
    </source>
</evidence>
<comment type="subcellular location">
    <subcellularLocation>
        <location evidence="1">Cell membrane</location>
        <topology evidence="1">Multi-pass membrane protein</topology>
    </subcellularLocation>
</comment>
<keyword evidence="8" id="KW-0675">Receptor</keyword>
<keyword evidence="5" id="KW-0552">Olfaction</keyword>
<keyword evidence="6 10" id="KW-1133">Transmembrane helix</keyword>
<dbReference type="GeneID" id="107073299"/>
<evidence type="ECO:0000256" key="8">
    <source>
        <dbReference type="ARBA" id="ARBA00023170"/>
    </source>
</evidence>
<dbReference type="Proteomes" id="UP000694924">
    <property type="component" value="Unplaced"/>
</dbReference>
<name>A0ABM1JA89_POLDO</name>
<evidence type="ECO:0000256" key="6">
    <source>
        <dbReference type="ARBA" id="ARBA00022989"/>
    </source>
</evidence>
<dbReference type="PANTHER" id="PTHR21137">
    <property type="entry name" value="ODORANT RECEPTOR"/>
    <property type="match status" value="1"/>
</dbReference>
<evidence type="ECO:0000256" key="4">
    <source>
        <dbReference type="ARBA" id="ARBA00022692"/>
    </source>
</evidence>
<accession>A0ABM1JA89</accession>
<dbReference type="Pfam" id="PF02949">
    <property type="entry name" value="7tm_6"/>
    <property type="match status" value="1"/>
</dbReference>
<keyword evidence="3" id="KW-0716">Sensory transduction</keyword>